<evidence type="ECO:0000256" key="8">
    <source>
        <dbReference type="ARBA" id="ARBA00022824"/>
    </source>
</evidence>
<evidence type="ECO:0000256" key="1">
    <source>
        <dbReference type="ARBA" id="ARBA00004240"/>
    </source>
</evidence>
<dbReference type="InterPro" id="IPR039042">
    <property type="entry name" value="Alg13-like"/>
</dbReference>
<dbReference type="PANTHER" id="PTHR12867:SF6">
    <property type="entry name" value="N-ACETYLGLUCOSAMINYLDIPHOSPHODOLICHOL N-ACETYLGLUCOSAMINYLTRANSFERASE"/>
    <property type="match status" value="1"/>
</dbReference>
<dbReference type="EMBL" id="JANBPT010000733">
    <property type="protein sequence ID" value="KAJ1913687.1"/>
    <property type="molecule type" value="Genomic_DNA"/>
</dbReference>
<feature type="chain" id="PRO_5040993420" description="UDP-N-acetylglucosamine transferase subunit ALG13" evidence="13">
    <location>
        <begin position="22"/>
        <end position="103"/>
    </location>
</feature>
<gene>
    <name evidence="15" type="primary">ALG13_1</name>
    <name evidence="12" type="synonym">ALG13</name>
    <name evidence="15" type="ORF">IWQ60_009112</name>
</gene>
<accession>A0A9W8DKF2</accession>
<dbReference type="GO" id="GO:0004577">
    <property type="term" value="F:N-acetylglucosaminyldiphosphodolichol N-acetylglucosaminyltransferase activity"/>
    <property type="evidence" value="ECO:0007669"/>
    <property type="project" value="UniProtKB-EC"/>
</dbReference>
<evidence type="ECO:0000256" key="6">
    <source>
        <dbReference type="ARBA" id="ARBA00022676"/>
    </source>
</evidence>
<evidence type="ECO:0000256" key="12">
    <source>
        <dbReference type="RuleBase" id="RU362128"/>
    </source>
</evidence>
<dbReference type="OrthoDB" id="20273at2759"/>
<dbReference type="Gene3D" id="3.40.50.2000">
    <property type="entry name" value="Glycogen Phosphorylase B"/>
    <property type="match status" value="1"/>
</dbReference>
<evidence type="ECO:0000256" key="3">
    <source>
        <dbReference type="ARBA" id="ARBA00011198"/>
    </source>
</evidence>
<keyword evidence="13" id="KW-0732">Signal</keyword>
<comment type="function">
    <text evidence="9 12">Involved in protein N-glycosylation. Essential for the second step of the dolichol-linked oligosaccharide pathway.</text>
</comment>
<evidence type="ECO:0000256" key="2">
    <source>
        <dbReference type="ARBA" id="ARBA00006962"/>
    </source>
</evidence>
<dbReference type="PANTHER" id="PTHR12867">
    <property type="entry name" value="GLYCOSYL TRANSFERASE-RELATED"/>
    <property type="match status" value="1"/>
</dbReference>
<comment type="subunit">
    <text evidence="3 12">Heterodimer with ALG14 to form a functional enzyme.</text>
</comment>
<dbReference type="Proteomes" id="UP001150569">
    <property type="component" value="Unassembled WGS sequence"/>
</dbReference>
<evidence type="ECO:0000256" key="5">
    <source>
        <dbReference type="ARBA" id="ARBA00017468"/>
    </source>
</evidence>
<dbReference type="InterPro" id="IPR007235">
    <property type="entry name" value="Glyco_trans_28_C"/>
</dbReference>
<dbReference type="GO" id="GO:0005783">
    <property type="term" value="C:endoplasmic reticulum"/>
    <property type="evidence" value="ECO:0007669"/>
    <property type="project" value="UniProtKB-SubCell"/>
</dbReference>
<feature type="signal peptide" evidence="13">
    <location>
        <begin position="1"/>
        <end position="21"/>
    </location>
</feature>
<protein>
    <recommendedName>
        <fullName evidence="5 12">UDP-N-acetylglucosamine transferase subunit ALG13</fullName>
        <ecNumber evidence="4 12">2.4.1.141</ecNumber>
    </recommendedName>
    <alternativeName>
        <fullName evidence="10 12">Asparagine-linked glycosylation protein 13</fullName>
    </alternativeName>
</protein>
<evidence type="ECO:0000259" key="14">
    <source>
        <dbReference type="Pfam" id="PF04101"/>
    </source>
</evidence>
<sequence>MRGIIIDHLLLTSVHIMVTLGTKRVFVTVGTTGFDELVAQVLSPTVLIQLAGLDFGEVMIQYGASRATFESYQPIGRIAVSGYAYKADVIEDMRAADLVISHG</sequence>
<dbReference type="Pfam" id="PF04101">
    <property type="entry name" value="Glyco_tran_28_C"/>
    <property type="match status" value="1"/>
</dbReference>
<feature type="non-terminal residue" evidence="15">
    <location>
        <position position="103"/>
    </location>
</feature>
<evidence type="ECO:0000313" key="15">
    <source>
        <dbReference type="EMBL" id="KAJ1913687.1"/>
    </source>
</evidence>
<evidence type="ECO:0000256" key="4">
    <source>
        <dbReference type="ARBA" id="ARBA00012614"/>
    </source>
</evidence>
<keyword evidence="8 12" id="KW-0256">Endoplasmic reticulum</keyword>
<comment type="similarity">
    <text evidence="2 12">Belongs to the glycosyltransferase 28 family.</text>
</comment>
<dbReference type="GO" id="GO:0006488">
    <property type="term" value="P:dolichol-linked oligosaccharide biosynthetic process"/>
    <property type="evidence" value="ECO:0007669"/>
    <property type="project" value="InterPro"/>
</dbReference>
<dbReference type="EC" id="2.4.1.141" evidence="4 12"/>
<organism evidence="15 16">
    <name type="scientific">Tieghemiomyces parasiticus</name>
    <dbReference type="NCBI Taxonomy" id="78921"/>
    <lineage>
        <taxon>Eukaryota</taxon>
        <taxon>Fungi</taxon>
        <taxon>Fungi incertae sedis</taxon>
        <taxon>Zoopagomycota</taxon>
        <taxon>Kickxellomycotina</taxon>
        <taxon>Dimargaritomycetes</taxon>
        <taxon>Dimargaritales</taxon>
        <taxon>Dimargaritaceae</taxon>
        <taxon>Tieghemiomyces</taxon>
    </lineage>
</organism>
<evidence type="ECO:0000256" key="9">
    <source>
        <dbReference type="ARBA" id="ARBA00024804"/>
    </source>
</evidence>
<proteinExistence type="inferred from homology"/>
<keyword evidence="16" id="KW-1185">Reference proteome</keyword>
<evidence type="ECO:0000256" key="10">
    <source>
        <dbReference type="ARBA" id="ARBA00032061"/>
    </source>
</evidence>
<keyword evidence="7 12" id="KW-0808">Transferase</keyword>
<name>A0A9W8DKF2_9FUNG</name>
<evidence type="ECO:0000256" key="11">
    <source>
        <dbReference type="ARBA" id="ARBA00048184"/>
    </source>
</evidence>
<reference evidence="15" key="1">
    <citation type="submission" date="2022-07" db="EMBL/GenBank/DDBJ databases">
        <title>Phylogenomic reconstructions and comparative analyses of Kickxellomycotina fungi.</title>
        <authorList>
            <person name="Reynolds N.K."/>
            <person name="Stajich J.E."/>
            <person name="Barry K."/>
            <person name="Grigoriev I.V."/>
            <person name="Crous P."/>
            <person name="Smith M.E."/>
        </authorList>
    </citation>
    <scope>NUCLEOTIDE SEQUENCE</scope>
    <source>
        <strain evidence="15">RSA 861</strain>
    </source>
</reference>
<comment type="catalytic activity">
    <reaction evidence="11">
        <text>an N-acetyl-alpha-D-glucosaminyl-diphospho-di-trans,poly-cis-dolichol + UDP-N-acetyl-alpha-D-glucosamine = an N,N'-diacetylchitobiosyl-diphospho-di-trans,poly-cis-dolichol + UDP + H(+)</text>
        <dbReference type="Rhea" id="RHEA:23380"/>
        <dbReference type="Rhea" id="RHEA-COMP:19507"/>
        <dbReference type="Rhea" id="RHEA-COMP:19510"/>
        <dbReference type="ChEBI" id="CHEBI:15378"/>
        <dbReference type="ChEBI" id="CHEBI:57269"/>
        <dbReference type="ChEBI" id="CHEBI:57705"/>
        <dbReference type="ChEBI" id="CHEBI:58223"/>
        <dbReference type="ChEBI" id="CHEBI:58427"/>
        <dbReference type="EC" id="2.4.1.141"/>
    </reaction>
</comment>
<evidence type="ECO:0000256" key="7">
    <source>
        <dbReference type="ARBA" id="ARBA00022679"/>
    </source>
</evidence>
<comment type="caution">
    <text evidence="15">The sequence shown here is derived from an EMBL/GenBank/DDBJ whole genome shotgun (WGS) entry which is preliminary data.</text>
</comment>
<evidence type="ECO:0000256" key="13">
    <source>
        <dbReference type="SAM" id="SignalP"/>
    </source>
</evidence>
<evidence type="ECO:0000313" key="16">
    <source>
        <dbReference type="Proteomes" id="UP001150569"/>
    </source>
</evidence>
<keyword evidence="6 12" id="KW-0328">Glycosyltransferase</keyword>
<feature type="domain" description="Glycosyl transferase family 28 C-terminal" evidence="14">
    <location>
        <begin position="25"/>
        <end position="103"/>
    </location>
</feature>
<dbReference type="AlphaFoldDB" id="A0A9W8DKF2"/>
<comment type="subcellular location">
    <subcellularLocation>
        <location evidence="1 12">Endoplasmic reticulum</location>
    </subcellularLocation>
</comment>